<keyword evidence="1" id="KW-0812">Transmembrane</keyword>
<evidence type="ECO:0000313" key="4">
    <source>
        <dbReference type="Proteomes" id="UP000295763"/>
    </source>
</evidence>
<dbReference type="InterPro" id="IPR007896">
    <property type="entry name" value="BTP_bacteria"/>
</dbReference>
<gene>
    <name evidence="3" type="ORF">EDC44_1034</name>
</gene>
<keyword evidence="4" id="KW-1185">Reference proteome</keyword>
<dbReference type="OrthoDB" id="1631120at2"/>
<feature type="domain" description="Chlorhexidine efflux transporter" evidence="2">
    <location>
        <begin position="1"/>
        <end position="61"/>
    </location>
</feature>
<organism evidence="3 4">
    <name type="scientific">Cricetibacter osteomyelitidis</name>
    <dbReference type="NCBI Taxonomy" id="1521931"/>
    <lineage>
        <taxon>Bacteria</taxon>
        <taxon>Pseudomonadati</taxon>
        <taxon>Pseudomonadota</taxon>
        <taxon>Gammaproteobacteria</taxon>
        <taxon>Pasteurellales</taxon>
        <taxon>Pasteurellaceae</taxon>
        <taxon>Cricetibacter</taxon>
    </lineage>
</organism>
<evidence type="ECO:0000256" key="1">
    <source>
        <dbReference type="SAM" id="Phobius"/>
    </source>
</evidence>
<feature type="transmembrane region" description="Helical" evidence="1">
    <location>
        <begin position="109"/>
        <end position="126"/>
    </location>
</feature>
<reference evidence="3 4" key="1">
    <citation type="submission" date="2019-03" db="EMBL/GenBank/DDBJ databases">
        <title>Genomic Encyclopedia of Type Strains, Phase IV (KMG-IV): sequencing the most valuable type-strain genomes for metagenomic binning, comparative biology and taxonomic classification.</title>
        <authorList>
            <person name="Goeker M."/>
        </authorList>
    </citation>
    <scope>NUCLEOTIDE SEQUENCE [LARGE SCALE GENOMIC DNA]</scope>
    <source>
        <strain evidence="3 4">DSM 28404</strain>
    </source>
</reference>
<name>A0A4R2T1M5_9PAST</name>
<dbReference type="AlphaFoldDB" id="A0A4R2T1M5"/>
<keyword evidence="1" id="KW-0472">Membrane</keyword>
<dbReference type="InterPro" id="IPR058208">
    <property type="entry name" value="PACE"/>
</dbReference>
<dbReference type="EMBL" id="SLYB01000003">
    <property type="protein sequence ID" value="TCP96807.1"/>
    <property type="molecule type" value="Genomic_DNA"/>
</dbReference>
<dbReference type="NCBIfam" id="NF033664">
    <property type="entry name" value="PACE_transport"/>
    <property type="match status" value="1"/>
</dbReference>
<dbReference type="Proteomes" id="UP000295763">
    <property type="component" value="Unassembled WGS sequence"/>
</dbReference>
<feature type="domain" description="Chlorhexidine efflux transporter" evidence="2">
    <location>
        <begin position="69"/>
        <end position="131"/>
    </location>
</feature>
<feature type="transmembrane region" description="Helical" evidence="1">
    <location>
        <begin position="75"/>
        <end position="97"/>
    </location>
</feature>
<accession>A0A4R2T1M5</accession>
<keyword evidence="1" id="KW-1133">Transmembrane helix</keyword>
<evidence type="ECO:0000313" key="3">
    <source>
        <dbReference type="EMBL" id="TCP96807.1"/>
    </source>
</evidence>
<comment type="caution">
    <text evidence="3">The sequence shown here is derived from an EMBL/GenBank/DDBJ whole genome shotgun (WGS) entry which is preliminary data.</text>
</comment>
<dbReference type="Pfam" id="PF05232">
    <property type="entry name" value="BTP"/>
    <property type="match status" value="2"/>
</dbReference>
<evidence type="ECO:0000259" key="2">
    <source>
        <dbReference type="Pfam" id="PF05232"/>
    </source>
</evidence>
<sequence length="145" mass="16282">MSLTERIFHAILFEIFVVLFTVLLMAGATHHGTGALSGTIIGISVMAMVWNMVFNWAFDKFHTGAREKRSLVTRLLHVTLFEGGLLLATIPFVAWALNISLWEAFVMDIAMTIFVTAYSFVYNYIYDHARAALIARRGAKRVKPA</sequence>
<protein>
    <submittedName>
        <fullName evidence="3">Putative membrane protein</fullName>
    </submittedName>
</protein>
<feature type="transmembrane region" description="Helical" evidence="1">
    <location>
        <begin position="34"/>
        <end position="54"/>
    </location>
</feature>
<feature type="transmembrane region" description="Helical" evidence="1">
    <location>
        <begin position="7"/>
        <end position="28"/>
    </location>
</feature>
<proteinExistence type="predicted"/>
<dbReference type="RefSeq" id="WP_131974855.1">
    <property type="nucleotide sequence ID" value="NZ_SLYB01000003.1"/>
</dbReference>